<dbReference type="SFLD" id="SFLDG01067">
    <property type="entry name" value="SPASM/twitch_domain_containing"/>
    <property type="match status" value="1"/>
</dbReference>
<dbReference type="Pfam" id="PF04055">
    <property type="entry name" value="Radical_SAM"/>
    <property type="match status" value="1"/>
</dbReference>
<evidence type="ECO:0000256" key="2">
    <source>
        <dbReference type="ARBA" id="ARBA00022485"/>
    </source>
</evidence>
<keyword evidence="6" id="KW-0411">Iron-sulfur</keyword>
<evidence type="ECO:0000313" key="9">
    <source>
        <dbReference type="EMBL" id="KKN07297.1"/>
    </source>
</evidence>
<dbReference type="InterPro" id="IPR013785">
    <property type="entry name" value="Aldolase_TIM"/>
</dbReference>
<evidence type="ECO:0000256" key="4">
    <source>
        <dbReference type="ARBA" id="ARBA00022723"/>
    </source>
</evidence>
<feature type="domain" description="Radical SAM core" evidence="8">
    <location>
        <begin position="5"/>
        <end position="221"/>
    </location>
</feature>
<organism evidence="9">
    <name type="scientific">marine sediment metagenome</name>
    <dbReference type="NCBI Taxonomy" id="412755"/>
    <lineage>
        <taxon>unclassified sequences</taxon>
        <taxon>metagenomes</taxon>
        <taxon>ecological metagenomes</taxon>
    </lineage>
</organism>
<evidence type="ECO:0000256" key="6">
    <source>
        <dbReference type="ARBA" id="ARBA00023014"/>
    </source>
</evidence>
<dbReference type="GO" id="GO:0003824">
    <property type="term" value="F:catalytic activity"/>
    <property type="evidence" value="ECO:0007669"/>
    <property type="project" value="InterPro"/>
</dbReference>
<sequence>MNHKKNIPESINLHITQRCNYHCKFCFAKYKNLIKELDLNQFIKIIDELANHGCKKVNFAGGEPTLVPFLHDLISHSNEQGLYTSIISNGTGIDQEFMKKNSEQLNLIGLSIDSQLDIIEKALGRTLKNTPHYYSHVDNIKKKVNLIREFGVPLKINSVITPLNWNEDITNLIAYIKPIRWKVFEIHRLKGINDEFFTELGKLEYWQLNTFLQKHKILKPIFESSNMILNSYCMITPDGRFYQDTNNQHHYSQPILEFGIYETFRQIKYQEKKYLMRKGDYFKN</sequence>
<dbReference type="CDD" id="cd01335">
    <property type="entry name" value="Radical_SAM"/>
    <property type="match status" value="1"/>
</dbReference>
<comment type="cofactor">
    <cofactor evidence="1">
        <name>[4Fe-4S] cluster</name>
        <dbReference type="ChEBI" id="CHEBI:49883"/>
    </cofactor>
</comment>
<dbReference type="InterPro" id="IPR051196">
    <property type="entry name" value="RSAD2/Viperin_antiviral"/>
</dbReference>
<protein>
    <recommendedName>
        <fullName evidence="8">Radical SAM core domain-containing protein</fullName>
    </recommendedName>
</protein>
<evidence type="ECO:0000256" key="5">
    <source>
        <dbReference type="ARBA" id="ARBA00023004"/>
    </source>
</evidence>
<dbReference type="GO" id="GO:0051607">
    <property type="term" value="P:defense response to virus"/>
    <property type="evidence" value="ECO:0007669"/>
    <property type="project" value="UniProtKB-KW"/>
</dbReference>
<keyword evidence="5" id="KW-0408">Iron</keyword>
<dbReference type="InterPro" id="IPR007197">
    <property type="entry name" value="rSAM"/>
</dbReference>
<dbReference type="PANTHER" id="PTHR21339">
    <property type="entry name" value="RADICAL S-ADENOSYL METHIONINE DOMAIN-CONTAINING PROTEIN 2"/>
    <property type="match status" value="1"/>
</dbReference>
<dbReference type="GO" id="GO:0051539">
    <property type="term" value="F:4 iron, 4 sulfur cluster binding"/>
    <property type="evidence" value="ECO:0007669"/>
    <property type="project" value="UniProtKB-KW"/>
</dbReference>
<dbReference type="EMBL" id="LAZR01004585">
    <property type="protein sequence ID" value="KKN07297.1"/>
    <property type="molecule type" value="Genomic_DNA"/>
</dbReference>
<name>A0A0F9N646_9ZZZZ</name>
<keyword evidence="4" id="KW-0479">Metal-binding</keyword>
<comment type="caution">
    <text evidence="9">The sequence shown here is derived from an EMBL/GenBank/DDBJ whole genome shotgun (WGS) entry which is preliminary data.</text>
</comment>
<gene>
    <name evidence="9" type="ORF">LCGC14_1068520</name>
</gene>
<keyword evidence="3" id="KW-0949">S-adenosyl-L-methionine</keyword>
<evidence type="ECO:0000256" key="1">
    <source>
        <dbReference type="ARBA" id="ARBA00001966"/>
    </source>
</evidence>
<evidence type="ECO:0000259" key="8">
    <source>
        <dbReference type="PROSITE" id="PS51918"/>
    </source>
</evidence>
<reference evidence="9" key="1">
    <citation type="journal article" date="2015" name="Nature">
        <title>Complex archaea that bridge the gap between prokaryotes and eukaryotes.</title>
        <authorList>
            <person name="Spang A."/>
            <person name="Saw J.H."/>
            <person name="Jorgensen S.L."/>
            <person name="Zaremba-Niedzwiedzka K."/>
            <person name="Martijn J."/>
            <person name="Lind A.E."/>
            <person name="van Eijk R."/>
            <person name="Schleper C."/>
            <person name="Guy L."/>
            <person name="Ettema T.J."/>
        </authorList>
    </citation>
    <scope>NUCLEOTIDE SEQUENCE</scope>
</reference>
<evidence type="ECO:0000256" key="3">
    <source>
        <dbReference type="ARBA" id="ARBA00022691"/>
    </source>
</evidence>
<dbReference type="SFLD" id="SFLDS00029">
    <property type="entry name" value="Radical_SAM"/>
    <property type="match status" value="1"/>
</dbReference>
<dbReference type="NCBIfam" id="NF038283">
    <property type="entry name" value="viperin_w_prok"/>
    <property type="match status" value="1"/>
</dbReference>
<dbReference type="InterPro" id="IPR058240">
    <property type="entry name" value="rSAM_sf"/>
</dbReference>
<accession>A0A0F9N646</accession>
<dbReference type="PROSITE" id="PS51918">
    <property type="entry name" value="RADICAL_SAM"/>
    <property type="match status" value="1"/>
</dbReference>
<dbReference type="AlphaFoldDB" id="A0A0F9N646"/>
<keyword evidence="2" id="KW-0004">4Fe-4S</keyword>
<proteinExistence type="predicted"/>
<evidence type="ECO:0000256" key="7">
    <source>
        <dbReference type="ARBA" id="ARBA00023118"/>
    </source>
</evidence>
<dbReference type="SUPFAM" id="SSF102114">
    <property type="entry name" value="Radical SAM enzymes"/>
    <property type="match status" value="1"/>
</dbReference>
<dbReference type="Gene3D" id="3.20.20.70">
    <property type="entry name" value="Aldolase class I"/>
    <property type="match status" value="1"/>
</dbReference>
<dbReference type="PANTHER" id="PTHR21339:SF0">
    <property type="entry name" value="S-ADENOSYLMETHIONINE-DEPENDENT NUCLEOTIDE DEHYDRATASE RSAD2"/>
    <property type="match status" value="1"/>
</dbReference>
<keyword evidence="7" id="KW-0051">Antiviral defense</keyword>
<dbReference type="GO" id="GO:0046872">
    <property type="term" value="F:metal ion binding"/>
    <property type="evidence" value="ECO:0007669"/>
    <property type="project" value="UniProtKB-KW"/>
</dbReference>